<evidence type="ECO:0000256" key="1">
    <source>
        <dbReference type="ARBA" id="ARBA00043967"/>
    </source>
</evidence>
<name>I7LML8_METBM</name>
<evidence type="ECO:0000259" key="2">
    <source>
        <dbReference type="Pfam" id="PF01458"/>
    </source>
</evidence>
<dbReference type="InterPro" id="IPR000825">
    <property type="entry name" value="SUF_FeS_clus_asmbl_SufBD_core"/>
</dbReference>
<dbReference type="InterPro" id="IPR055346">
    <property type="entry name" value="Fe-S_cluster_assembly_SufBD"/>
</dbReference>
<evidence type="ECO:0000313" key="3">
    <source>
        <dbReference type="EMBL" id="CCJ36359.1"/>
    </source>
</evidence>
<gene>
    <name evidence="3" type="primary">sufB</name>
    <name evidence="3" type="ordered locus">BN140_1436</name>
</gene>
<sequence>MSALQTDITDMEHLSQEDRERLALTGLEVGMQNRCGSFFQIDQKVVQTTCGAEGIEMLPIKAALEKYDWVKDYYWNAVPKDKDKYTQFVAKQKEPQGLVVIAHEGAKVAMPLQACLFLREEPVQHVHNIFIAREGSEIHIISGCASSWQKEHGAHIGVTEIYVGKGAKVTSTMIHNWNPGISVFPRSATIVEEDGTFLSNYICMQPVNQVNMYPTARLVGKNAVARFSSIVVATPGSLLDLGSRTILAAEHTSTELITRAITTGGTVISRGHILGEKENTRGHIECKGLILKDGTIHAIPEIEGTLTGTELSHEAAVGKIARHEIEYLMARGLSEEEATATIIRGFLDVKISGLPAVLQKQIDAAIDKAESGF</sequence>
<dbReference type="KEGG" id="mbg:BN140_1436"/>
<keyword evidence="4" id="KW-1185">Reference proteome</keyword>
<dbReference type="Pfam" id="PF01458">
    <property type="entry name" value="SUFBD_core"/>
    <property type="match status" value="1"/>
</dbReference>
<dbReference type="PANTHER" id="PTHR30508">
    <property type="entry name" value="FES CLUSTER ASSEMBLY PROTEIN SUF"/>
    <property type="match status" value="1"/>
</dbReference>
<dbReference type="EMBL" id="HE964772">
    <property type="protein sequence ID" value="CCJ36359.1"/>
    <property type="molecule type" value="Genomic_DNA"/>
</dbReference>
<dbReference type="PANTHER" id="PTHR30508:SF1">
    <property type="entry name" value="UPF0051 PROTEIN ABCI8, CHLOROPLASTIC-RELATED"/>
    <property type="match status" value="1"/>
</dbReference>
<dbReference type="HOGENOM" id="CLU_026231_0_1_2"/>
<dbReference type="AlphaFoldDB" id="I7LML8"/>
<comment type="similarity">
    <text evidence="1">Belongs to the iron-sulfur cluster assembly SufBD family.</text>
</comment>
<evidence type="ECO:0000313" key="4">
    <source>
        <dbReference type="Proteomes" id="UP000009007"/>
    </source>
</evidence>
<dbReference type="GO" id="GO:0016226">
    <property type="term" value="P:iron-sulfur cluster assembly"/>
    <property type="evidence" value="ECO:0007669"/>
    <property type="project" value="InterPro"/>
</dbReference>
<accession>I7LML8</accession>
<proteinExistence type="inferred from homology"/>
<dbReference type="PATRIC" id="fig|1201294.9.peg.1581"/>
<dbReference type="STRING" id="1201294.BN140_1436"/>
<dbReference type="InterPro" id="IPR037284">
    <property type="entry name" value="SUF_FeS_clus_asmbl_SufBD_sf"/>
</dbReference>
<dbReference type="SUPFAM" id="SSF101960">
    <property type="entry name" value="Stabilizer of iron transporter SufD"/>
    <property type="match status" value="1"/>
</dbReference>
<organism evidence="3 4">
    <name type="scientific">Methanoculleus bourgensis (strain ATCC 43281 / DSM 3045 / OCM 15 / MS2)</name>
    <name type="common">Methanogenium bourgense</name>
    <dbReference type="NCBI Taxonomy" id="1201294"/>
    <lineage>
        <taxon>Archaea</taxon>
        <taxon>Methanobacteriati</taxon>
        <taxon>Methanobacteriota</taxon>
        <taxon>Stenosarchaea group</taxon>
        <taxon>Methanomicrobia</taxon>
        <taxon>Methanomicrobiales</taxon>
        <taxon>Methanomicrobiaceae</taxon>
        <taxon>Methanoculleus</taxon>
    </lineage>
</organism>
<reference evidence="4" key="1">
    <citation type="journal article" date="2012" name="J. Bacteriol.">
        <title>Complete genome sequence of the hydrogenotrophic, methanogenic archaeon Methanoculleus bourgensis strain MS2T, isolated from a sewage sludge digester.</title>
        <authorList>
            <person name="Maus I."/>
            <person name="Wibberg D."/>
            <person name="Stantscheff R."/>
            <person name="Eikmeyer F.G."/>
            <person name="Seffner A."/>
            <person name="Boelter J."/>
            <person name="Szczepanowski R."/>
            <person name="Blom J."/>
            <person name="Jaenicke S."/>
            <person name="Konig H."/>
            <person name="Puhler A."/>
            <person name="Schluter A."/>
        </authorList>
    </citation>
    <scope>NUCLEOTIDE SEQUENCE [LARGE SCALE GENOMIC DNA]</scope>
    <source>
        <strain evidence="4">ATCC 43281 / DSM 3045 / OCM 15 / MS2</strain>
    </source>
</reference>
<protein>
    <submittedName>
        <fullName evidence="3">Fe-S cluster assembly permease protein</fullName>
    </submittedName>
</protein>
<dbReference type="Proteomes" id="UP000009007">
    <property type="component" value="Chromosome I"/>
</dbReference>
<feature type="domain" description="SUF system FeS cluster assembly SufBD core" evidence="2">
    <location>
        <begin position="121"/>
        <end position="346"/>
    </location>
</feature>